<dbReference type="AlphaFoldDB" id="A0A1I9G386"/>
<proteinExistence type="predicted"/>
<dbReference type="EMBL" id="LN856988">
    <property type="protein sequence ID" value="CDP97695.1"/>
    <property type="molecule type" value="Genomic_DNA"/>
</dbReference>
<accession>A0A1I9G386</accession>
<name>A0A1I9G386_BRUMA</name>
<gene>
    <name evidence="1" type="primary">Bm1403</name>
    <name evidence="1" type="ORF">BM_Bm1403</name>
</gene>
<reference evidence="1" key="2">
    <citation type="submission" date="2012-12" db="EMBL/GenBank/DDBJ databases">
        <authorList>
            <consortium name="WormBase Consortium"/>
            <person name="Ghedin E."/>
            <person name="Paulini M."/>
        </authorList>
    </citation>
    <scope>NUCLEOTIDE SEQUENCE</scope>
    <source>
        <strain evidence="1">FR3</strain>
    </source>
</reference>
<evidence type="ECO:0000313" key="1">
    <source>
        <dbReference type="EMBL" id="CDP97695.1"/>
    </source>
</evidence>
<reference evidence="1" key="1">
    <citation type="journal article" date="2007" name="Science">
        <title>Draft genome of the filarial nematode parasite Brugia malayi.</title>
        <authorList>
            <person name="Ghedin E."/>
            <person name="Wang S."/>
            <person name="Spiro D."/>
            <person name="Caler E."/>
            <person name="Zhao Q."/>
            <person name="Crabtree J."/>
            <person name="Allen J.E."/>
            <person name="Delcher A.L."/>
            <person name="Guiliano D.B."/>
            <person name="Miranda-Saavedra D."/>
            <person name="Angiuoli S.V."/>
            <person name="Creasy T."/>
            <person name="Amedeo P."/>
            <person name="Haas B."/>
            <person name="El-Sayed N.M."/>
            <person name="Wortman J.R."/>
            <person name="Feldblyum T."/>
            <person name="Tallon L."/>
            <person name="Schatz M."/>
            <person name="Shumway M."/>
            <person name="Koo H."/>
            <person name="Salzberg S.L."/>
            <person name="Schobel S."/>
            <person name="Pertea M."/>
            <person name="Pop M."/>
            <person name="White O."/>
            <person name="Barton G.J."/>
            <person name="Carlow C.K."/>
            <person name="Crawford M.J."/>
            <person name="Daub J."/>
            <person name="Dimmic M.W."/>
            <person name="Estes C.F."/>
            <person name="Foster J.M."/>
            <person name="Ganatra M."/>
            <person name="Gregory W.F."/>
            <person name="Johnson N.M."/>
            <person name="Jin J."/>
            <person name="Komuniecki R."/>
            <person name="Korf I."/>
            <person name="Kumar S."/>
            <person name="Laney S."/>
            <person name="Li B.W."/>
            <person name="Li W."/>
            <person name="Lindblom T.H."/>
            <person name="Lustigman S."/>
            <person name="Ma D."/>
            <person name="Maina C.V."/>
            <person name="Martin D.M."/>
            <person name="McCarter J.P."/>
            <person name="McReynolds L."/>
            <person name="Mitreva M."/>
            <person name="Nutman T.B."/>
            <person name="Parkinson J."/>
            <person name="Peregrin-Alvarez J.M."/>
            <person name="Poole C."/>
            <person name="Ren Q."/>
            <person name="Saunders L."/>
            <person name="Sluder A.E."/>
            <person name="Smith K."/>
            <person name="Stanke M."/>
            <person name="Unnasch T.R."/>
            <person name="Ware J."/>
            <person name="Wei A.D."/>
            <person name="Weil G."/>
            <person name="Williams D.J."/>
            <person name="Zhang Y."/>
            <person name="Williams S.A."/>
            <person name="Fraser-Liggett C."/>
            <person name="Slatko B."/>
            <person name="Blaxter M.L."/>
            <person name="Scott A.L."/>
        </authorList>
    </citation>
    <scope>NUCLEOTIDE SEQUENCE</scope>
    <source>
        <strain evidence="1">FR3</strain>
    </source>
</reference>
<protein>
    <submittedName>
        <fullName evidence="1">Bm1403</fullName>
    </submittedName>
</protein>
<sequence length="44" mass="5296">MRSNIKLSVTVWWKMYKLEEISEDKNHPQFSVSKNERKSQLTAK</sequence>
<organism evidence="1">
    <name type="scientific">Brugia malayi</name>
    <name type="common">Filarial nematode worm</name>
    <dbReference type="NCBI Taxonomy" id="6279"/>
    <lineage>
        <taxon>Eukaryota</taxon>
        <taxon>Metazoa</taxon>
        <taxon>Ecdysozoa</taxon>
        <taxon>Nematoda</taxon>
        <taxon>Chromadorea</taxon>
        <taxon>Rhabditida</taxon>
        <taxon>Spirurina</taxon>
        <taxon>Spiruromorpha</taxon>
        <taxon>Filarioidea</taxon>
        <taxon>Onchocercidae</taxon>
        <taxon>Brugia</taxon>
    </lineage>
</organism>